<evidence type="ECO:0000313" key="2">
    <source>
        <dbReference type="EMBL" id="CAA9286840.1"/>
    </source>
</evidence>
<dbReference type="Gene3D" id="2.60.200.20">
    <property type="match status" value="1"/>
</dbReference>
<dbReference type="PANTHER" id="PTHR23308">
    <property type="entry name" value="NUCLEAR INHIBITOR OF PROTEIN PHOSPHATASE-1"/>
    <property type="match status" value="1"/>
</dbReference>
<dbReference type="InterPro" id="IPR050923">
    <property type="entry name" value="Cell_Proc_Reg/RNA_Proc"/>
</dbReference>
<accession>A0A6J4JT64</accession>
<keyword evidence="2" id="KW-0456">Lyase</keyword>
<dbReference type="PROSITE" id="PS50006">
    <property type="entry name" value="FHA_DOMAIN"/>
    <property type="match status" value="1"/>
</dbReference>
<dbReference type="SUPFAM" id="SSF49879">
    <property type="entry name" value="SMAD/FHA domain"/>
    <property type="match status" value="1"/>
</dbReference>
<dbReference type="CDD" id="cd00060">
    <property type="entry name" value="FHA"/>
    <property type="match status" value="1"/>
</dbReference>
<dbReference type="InterPro" id="IPR008984">
    <property type="entry name" value="SMAD_FHA_dom_sf"/>
</dbReference>
<feature type="domain" description="FHA" evidence="1">
    <location>
        <begin position="76"/>
        <end position="126"/>
    </location>
</feature>
<reference evidence="2" key="1">
    <citation type="submission" date="2020-02" db="EMBL/GenBank/DDBJ databases">
        <authorList>
            <person name="Meier V. D."/>
        </authorList>
    </citation>
    <scope>NUCLEOTIDE SEQUENCE</scope>
    <source>
        <strain evidence="2">AVDCRST_MAG92</strain>
    </source>
</reference>
<evidence type="ECO:0000259" key="1">
    <source>
        <dbReference type="PROSITE" id="PS50006"/>
    </source>
</evidence>
<sequence>MEIEQRLGLYQVFLKLYEHHRSLLDEILQLEKTNNKTFSSVTTRCVTGVIQGKQVYLVTNLVEGKTQSLYQPQGIWTIGRDRLLAVSIPDRRLSRRHAVIQYIHNQGFYLIDLESTNGSFLNGEAVHGRLRLKDGDRIRLGSLAFSFFLCNDSQILDETPADVLAQLEASTITPRVADVEQLSLPVSSAEAQIATPEQIKPTQQKEETFNFLQEPSPIEKPALESSMSQLSPAQQSDILDRFFSRQSHKVSEHN</sequence>
<dbReference type="AlphaFoldDB" id="A0A6J4JT64"/>
<proteinExistence type="predicted"/>
<dbReference type="InterPro" id="IPR000253">
    <property type="entry name" value="FHA_dom"/>
</dbReference>
<organism evidence="2">
    <name type="scientific">uncultured Coleofasciculus sp</name>
    <dbReference type="NCBI Taxonomy" id="1267456"/>
    <lineage>
        <taxon>Bacteria</taxon>
        <taxon>Bacillati</taxon>
        <taxon>Cyanobacteriota</taxon>
        <taxon>Cyanophyceae</taxon>
        <taxon>Coleofasciculales</taxon>
        <taxon>Coleofasciculaceae</taxon>
        <taxon>Coleofasciculus</taxon>
        <taxon>environmental samples</taxon>
    </lineage>
</organism>
<protein>
    <submittedName>
        <fullName evidence="2">Adenylate cyclase</fullName>
        <ecNumber evidence="2">4.6.1.1</ecNumber>
    </submittedName>
</protein>
<dbReference type="EC" id="4.6.1.1" evidence="2"/>
<name>A0A6J4JT64_9CYAN</name>
<dbReference type="SMART" id="SM00240">
    <property type="entry name" value="FHA"/>
    <property type="match status" value="1"/>
</dbReference>
<gene>
    <name evidence="2" type="ORF">AVDCRST_MAG92-3982</name>
</gene>
<dbReference type="Pfam" id="PF00498">
    <property type="entry name" value="FHA"/>
    <property type="match status" value="1"/>
</dbReference>
<dbReference type="GO" id="GO:0004016">
    <property type="term" value="F:adenylate cyclase activity"/>
    <property type="evidence" value="ECO:0007669"/>
    <property type="project" value="UniProtKB-EC"/>
</dbReference>
<dbReference type="EMBL" id="CADCTM010000691">
    <property type="protein sequence ID" value="CAA9286840.1"/>
    <property type="molecule type" value="Genomic_DNA"/>
</dbReference>